<feature type="compositionally biased region" description="Acidic residues" evidence="4">
    <location>
        <begin position="80"/>
        <end position="91"/>
    </location>
</feature>
<evidence type="ECO:0000256" key="4">
    <source>
        <dbReference type="SAM" id="MobiDB-lite"/>
    </source>
</evidence>
<evidence type="ECO:0000313" key="5">
    <source>
        <dbReference type="EMBL" id="OQV26165.1"/>
    </source>
</evidence>
<dbReference type="SUPFAM" id="SSF51182">
    <property type="entry name" value="RmlC-like cupins"/>
    <property type="match status" value="1"/>
</dbReference>
<evidence type="ECO:0000313" key="6">
    <source>
        <dbReference type="Proteomes" id="UP000192578"/>
    </source>
</evidence>
<sequence length="304" mass="34076">MALQNVVWKALELFSHPPEQQDIRNNRAFSAELSHLIHLLSGLQLTDLRLTPEKMEWLKSAGHAPVWYMSIVDAQDDQMLDSEDEDQEDEKDANNDESSLEKAPASVMTVAAFAVKPGARLPIHDHPKMYGLLKVVHGEATVQSYSSVRCLAGTPPEGHSMPQLMAEKHEVTVVTARSDPLLLHKNHQDIHEIVNNSETTVCLFIDILSPPYHFRLPDSSDTRHGHRYITYYRELGPASPAVCPTGADKVYVILEGIKCPKEYKTQHIAYTGPSLIKEQATHQRERNAVAMMNEGGMNEEALEK</sequence>
<organism evidence="5 6">
    <name type="scientific">Hypsibius exemplaris</name>
    <name type="common">Freshwater tardigrade</name>
    <dbReference type="NCBI Taxonomy" id="2072580"/>
    <lineage>
        <taxon>Eukaryota</taxon>
        <taxon>Metazoa</taxon>
        <taxon>Ecdysozoa</taxon>
        <taxon>Tardigrada</taxon>
        <taxon>Eutardigrada</taxon>
        <taxon>Parachela</taxon>
        <taxon>Hypsibioidea</taxon>
        <taxon>Hypsibiidae</taxon>
        <taxon>Hypsibius</taxon>
    </lineage>
</organism>
<dbReference type="Pfam" id="PF07847">
    <property type="entry name" value="PCO_ADO"/>
    <property type="match status" value="1"/>
</dbReference>
<dbReference type="OrthoDB" id="271433at2759"/>
<dbReference type="InterPro" id="IPR014710">
    <property type="entry name" value="RmlC-like_jellyroll"/>
</dbReference>
<dbReference type="GO" id="GO:0005739">
    <property type="term" value="C:mitochondrion"/>
    <property type="evidence" value="ECO:0007669"/>
    <property type="project" value="TreeGrafter"/>
</dbReference>
<gene>
    <name evidence="5" type="ORF">BV898_00287</name>
</gene>
<dbReference type="EMBL" id="MTYJ01000001">
    <property type="protein sequence ID" value="OQV26165.1"/>
    <property type="molecule type" value="Genomic_DNA"/>
</dbReference>
<dbReference type="Gene3D" id="2.60.120.10">
    <property type="entry name" value="Jelly Rolls"/>
    <property type="match status" value="1"/>
</dbReference>
<dbReference type="InterPro" id="IPR011051">
    <property type="entry name" value="RmlC_Cupin_sf"/>
</dbReference>
<name>A0A1W0XFH5_HYPEX</name>
<keyword evidence="2" id="KW-0560">Oxidoreductase</keyword>
<dbReference type="GO" id="GO:0016702">
    <property type="term" value="F:oxidoreductase activity, acting on single donors with incorporation of molecular oxygen, incorporation of two atoms of oxygen"/>
    <property type="evidence" value="ECO:0007669"/>
    <property type="project" value="InterPro"/>
</dbReference>
<protein>
    <recommendedName>
        <fullName evidence="7">2-aminoethanethiol dioxygenase</fullName>
    </recommendedName>
</protein>
<keyword evidence="1" id="KW-0479">Metal-binding</keyword>
<dbReference type="Proteomes" id="UP000192578">
    <property type="component" value="Unassembled WGS sequence"/>
</dbReference>
<proteinExistence type="predicted"/>
<evidence type="ECO:0000256" key="2">
    <source>
        <dbReference type="ARBA" id="ARBA00023002"/>
    </source>
</evidence>
<dbReference type="GO" id="GO:0046872">
    <property type="term" value="F:metal ion binding"/>
    <property type="evidence" value="ECO:0007669"/>
    <property type="project" value="UniProtKB-KW"/>
</dbReference>
<dbReference type="AlphaFoldDB" id="A0A1W0XFH5"/>
<comment type="caution">
    <text evidence="5">The sequence shown here is derived from an EMBL/GenBank/DDBJ whole genome shotgun (WGS) entry which is preliminary data.</text>
</comment>
<dbReference type="CDD" id="cd20289">
    <property type="entry name" value="cupin_ADO"/>
    <property type="match status" value="1"/>
</dbReference>
<evidence type="ECO:0008006" key="7">
    <source>
        <dbReference type="Google" id="ProtNLM"/>
    </source>
</evidence>
<feature type="region of interest" description="Disordered" evidence="4">
    <location>
        <begin position="80"/>
        <end position="102"/>
    </location>
</feature>
<dbReference type="PANTHER" id="PTHR22966:SF61">
    <property type="entry name" value="2-AMINOETHANETHIOL DIOXYGENASE"/>
    <property type="match status" value="1"/>
</dbReference>
<dbReference type="PANTHER" id="PTHR22966">
    <property type="entry name" value="2-AMINOETHANETHIOL DIOXYGENASE"/>
    <property type="match status" value="1"/>
</dbReference>
<dbReference type="InterPro" id="IPR012864">
    <property type="entry name" value="PCO/ADO"/>
</dbReference>
<reference evidence="6" key="1">
    <citation type="submission" date="2017-01" db="EMBL/GenBank/DDBJ databases">
        <title>Comparative genomics of anhydrobiosis in the tardigrade Hypsibius dujardini.</title>
        <authorList>
            <person name="Yoshida Y."/>
            <person name="Koutsovoulos G."/>
            <person name="Laetsch D."/>
            <person name="Stevens L."/>
            <person name="Kumar S."/>
            <person name="Horikawa D."/>
            <person name="Ishino K."/>
            <person name="Komine S."/>
            <person name="Tomita M."/>
            <person name="Blaxter M."/>
            <person name="Arakawa K."/>
        </authorList>
    </citation>
    <scope>NUCLEOTIDE SEQUENCE [LARGE SCALE GENOMIC DNA]</scope>
    <source>
        <strain evidence="6">Z151</strain>
    </source>
</reference>
<keyword evidence="6" id="KW-1185">Reference proteome</keyword>
<evidence type="ECO:0000256" key="3">
    <source>
        <dbReference type="ARBA" id="ARBA00023004"/>
    </source>
</evidence>
<accession>A0A1W0XFH5</accession>
<keyword evidence="3" id="KW-0408">Iron</keyword>
<evidence type="ECO:0000256" key="1">
    <source>
        <dbReference type="ARBA" id="ARBA00022723"/>
    </source>
</evidence>